<dbReference type="GO" id="GO:0005886">
    <property type="term" value="C:plasma membrane"/>
    <property type="evidence" value="ECO:0007669"/>
    <property type="project" value="UniProtKB-SubCell"/>
</dbReference>
<protein>
    <submittedName>
        <fullName evidence="7">CidA/LrgA family holin-like protein</fullName>
    </submittedName>
</protein>
<dbReference type="RefSeq" id="WP_263072090.1">
    <property type="nucleotide sequence ID" value="NZ_JAOUSF010000002.1"/>
</dbReference>
<dbReference type="NCBIfam" id="NF002460">
    <property type="entry name" value="PRK01658.1"/>
    <property type="match status" value="1"/>
</dbReference>
<evidence type="ECO:0000313" key="7">
    <source>
        <dbReference type="EMBL" id="MCU9612879.1"/>
    </source>
</evidence>
<dbReference type="Pfam" id="PF03788">
    <property type="entry name" value="LrgA"/>
    <property type="match status" value="1"/>
</dbReference>
<evidence type="ECO:0000256" key="2">
    <source>
        <dbReference type="ARBA" id="ARBA00022475"/>
    </source>
</evidence>
<dbReference type="PANTHER" id="PTHR33931:SF2">
    <property type="entry name" value="HOLIN-LIKE PROTEIN CIDA"/>
    <property type="match status" value="1"/>
</dbReference>
<feature type="transmembrane region" description="Helical" evidence="6">
    <location>
        <begin position="29"/>
        <end position="50"/>
    </location>
</feature>
<dbReference type="AlphaFoldDB" id="A0AAE3LPZ6"/>
<evidence type="ECO:0000313" key="8">
    <source>
        <dbReference type="Proteomes" id="UP001209318"/>
    </source>
</evidence>
<evidence type="ECO:0000256" key="3">
    <source>
        <dbReference type="ARBA" id="ARBA00022692"/>
    </source>
</evidence>
<dbReference type="PANTHER" id="PTHR33931">
    <property type="entry name" value="HOLIN-LIKE PROTEIN CIDA-RELATED"/>
    <property type="match status" value="1"/>
</dbReference>
<accession>A0AAE3LPZ6</accession>
<keyword evidence="2" id="KW-1003">Cell membrane</keyword>
<evidence type="ECO:0000256" key="4">
    <source>
        <dbReference type="ARBA" id="ARBA00022989"/>
    </source>
</evidence>
<evidence type="ECO:0000256" key="1">
    <source>
        <dbReference type="ARBA" id="ARBA00004651"/>
    </source>
</evidence>
<name>A0AAE3LPZ6_9BACI</name>
<comment type="subcellular location">
    <subcellularLocation>
        <location evidence="1">Cell membrane</location>
        <topology evidence="1">Multi-pass membrane protein</topology>
    </subcellularLocation>
</comment>
<feature type="transmembrane region" description="Helical" evidence="6">
    <location>
        <begin position="7"/>
        <end position="23"/>
    </location>
</feature>
<evidence type="ECO:0000256" key="5">
    <source>
        <dbReference type="ARBA" id="ARBA00023136"/>
    </source>
</evidence>
<dbReference type="EMBL" id="JAOUSF010000002">
    <property type="protein sequence ID" value="MCU9612879.1"/>
    <property type="molecule type" value="Genomic_DNA"/>
</dbReference>
<evidence type="ECO:0000256" key="6">
    <source>
        <dbReference type="SAM" id="Phobius"/>
    </source>
</evidence>
<gene>
    <name evidence="7" type="ORF">OEV98_04860</name>
</gene>
<comment type="caution">
    <text evidence="7">The sequence shown here is derived from an EMBL/GenBank/DDBJ whole genome shotgun (WGS) entry which is preliminary data.</text>
</comment>
<proteinExistence type="predicted"/>
<sequence length="122" mass="13443">MKLITTILQILLIHLFFFIGVGIKSYVPIPIPASMIGLLVLLLALFLKLVKIEWIEKGGNWLLAELLLFFIPSAVGIVDYEEILGMKGMEMILLIGISTFIVLGTTAFIADSIQKHKGSATK</sequence>
<dbReference type="Proteomes" id="UP001209318">
    <property type="component" value="Unassembled WGS sequence"/>
</dbReference>
<keyword evidence="5 6" id="KW-0472">Membrane</keyword>
<dbReference type="InterPro" id="IPR005538">
    <property type="entry name" value="LrgA/CidA"/>
</dbReference>
<reference evidence="7" key="1">
    <citation type="submission" date="2022-10" db="EMBL/GenBank/DDBJ databases">
        <title>Description of Fervidibacillus gen. nov. in the family Fervidibacillaceae fam. nov. with two species, Fervidibacillus albus sp. nov., and Fervidibacillus halotolerans sp. nov., isolated from tidal flat sediments.</title>
        <authorList>
            <person name="Kwon K.K."/>
            <person name="Yang S.-H."/>
        </authorList>
    </citation>
    <scope>NUCLEOTIDE SEQUENCE</scope>
    <source>
        <strain evidence="7">JCM 19140</strain>
    </source>
</reference>
<keyword evidence="4 6" id="KW-1133">Transmembrane helix</keyword>
<organism evidence="7 8">
    <name type="scientific">Perspicuibacillus lycopersici</name>
    <dbReference type="NCBI Taxonomy" id="1325689"/>
    <lineage>
        <taxon>Bacteria</taxon>
        <taxon>Bacillati</taxon>
        <taxon>Bacillota</taxon>
        <taxon>Bacilli</taxon>
        <taxon>Bacillales</taxon>
        <taxon>Bacillaceae</taxon>
        <taxon>Perspicuibacillus</taxon>
    </lineage>
</organism>
<feature type="transmembrane region" description="Helical" evidence="6">
    <location>
        <begin position="62"/>
        <end position="80"/>
    </location>
</feature>
<keyword evidence="3 6" id="KW-0812">Transmembrane</keyword>
<feature type="transmembrane region" description="Helical" evidence="6">
    <location>
        <begin position="92"/>
        <end position="113"/>
    </location>
</feature>
<keyword evidence="8" id="KW-1185">Reference proteome</keyword>